<keyword evidence="3" id="KW-1185">Reference proteome</keyword>
<evidence type="ECO:0000313" key="3">
    <source>
        <dbReference type="Proteomes" id="UP001432027"/>
    </source>
</evidence>
<dbReference type="InterPro" id="IPR002859">
    <property type="entry name" value="PKD/REJ-like"/>
</dbReference>
<evidence type="ECO:0000259" key="1">
    <source>
        <dbReference type="Pfam" id="PF02010"/>
    </source>
</evidence>
<proteinExistence type="predicted"/>
<feature type="domain" description="PKD/REJ-like" evidence="1">
    <location>
        <begin position="102"/>
        <end position="186"/>
    </location>
</feature>
<dbReference type="AlphaFoldDB" id="A0AAV5UAT0"/>
<protein>
    <recommendedName>
        <fullName evidence="1">PKD/REJ-like domain-containing protein</fullName>
    </recommendedName>
</protein>
<organism evidence="2 3">
    <name type="scientific">Pristionchus entomophagus</name>
    <dbReference type="NCBI Taxonomy" id="358040"/>
    <lineage>
        <taxon>Eukaryota</taxon>
        <taxon>Metazoa</taxon>
        <taxon>Ecdysozoa</taxon>
        <taxon>Nematoda</taxon>
        <taxon>Chromadorea</taxon>
        <taxon>Rhabditida</taxon>
        <taxon>Rhabditina</taxon>
        <taxon>Diplogasteromorpha</taxon>
        <taxon>Diplogasteroidea</taxon>
        <taxon>Neodiplogasteridae</taxon>
        <taxon>Pristionchus</taxon>
    </lineage>
</organism>
<reference evidence="2" key="1">
    <citation type="submission" date="2023-10" db="EMBL/GenBank/DDBJ databases">
        <title>Genome assembly of Pristionchus species.</title>
        <authorList>
            <person name="Yoshida K."/>
            <person name="Sommer R.J."/>
        </authorList>
    </citation>
    <scope>NUCLEOTIDE SEQUENCE</scope>
    <source>
        <strain evidence="2">RS0144</strain>
    </source>
</reference>
<name>A0AAV5UAT0_9BILA</name>
<feature type="non-terminal residue" evidence="2">
    <location>
        <position position="1"/>
    </location>
</feature>
<comment type="caution">
    <text evidence="2">The sequence shown here is derived from an EMBL/GenBank/DDBJ whole genome shotgun (WGS) entry which is preliminary data.</text>
</comment>
<dbReference type="Pfam" id="PF02010">
    <property type="entry name" value="REJ"/>
    <property type="match status" value="1"/>
</dbReference>
<accession>A0AAV5UAT0</accession>
<dbReference type="EMBL" id="BTSX01000006">
    <property type="protein sequence ID" value="GMT03462.1"/>
    <property type="molecule type" value="Genomic_DNA"/>
</dbReference>
<evidence type="ECO:0000313" key="2">
    <source>
        <dbReference type="EMBL" id="GMT03462.1"/>
    </source>
</evidence>
<sequence>NGRRTSIPTHFLIPNEPTTISVSACNFAEKCTSQSMDLIVSDVAATFTVAIHGLDSRVVSSNKLVLTSSASLTFCNASLTPSDVSYSWKINGVEYSTAGSYRIPSFFFAPNSTVNLTLEGTHSYKGKNYTASDGRVFTVEIEPLVAIVDASQKTSPIDSPVSIDTSSSFDPNFVSGSVSHKWTCTNLS</sequence>
<feature type="non-terminal residue" evidence="2">
    <location>
        <position position="188"/>
    </location>
</feature>
<dbReference type="Proteomes" id="UP001432027">
    <property type="component" value="Unassembled WGS sequence"/>
</dbReference>
<gene>
    <name evidence="2" type="ORF">PENTCL1PPCAC_25636</name>
</gene>